<dbReference type="Proteomes" id="UP000008810">
    <property type="component" value="Chromosome 1"/>
</dbReference>
<keyword evidence="1" id="KW-0732">Signal</keyword>
<dbReference type="PANTHER" id="PTHR36617">
    <property type="entry name" value="PROTEIN, PUTATIVE-RELATED"/>
    <property type="match status" value="1"/>
</dbReference>
<dbReference type="InterPro" id="IPR026960">
    <property type="entry name" value="RVT-Znf"/>
</dbReference>
<dbReference type="EMBL" id="CM000880">
    <property type="protein sequence ID" value="PNT76385.1"/>
    <property type="molecule type" value="Genomic_DNA"/>
</dbReference>
<dbReference type="OrthoDB" id="1743609at2759"/>
<dbReference type="Gramene" id="PNT76385">
    <property type="protein sequence ID" value="PNT76385"/>
    <property type="gene ID" value="BRADI_1g47636v3"/>
</dbReference>
<dbReference type="PANTHER" id="PTHR36617:SF5">
    <property type="entry name" value="OS05G0421675 PROTEIN"/>
    <property type="match status" value="1"/>
</dbReference>
<evidence type="ECO:0000313" key="5">
    <source>
        <dbReference type="Proteomes" id="UP000008810"/>
    </source>
</evidence>
<name>A0A2K2DQ35_BRADI</name>
<dbReference type="GeneID" id="104581629"/>
<reference evidence="4" key="3">
    <citation type="submission" date="2018-08" db="UniProtKB">
        <authorList>
            <consortium name="EnsemblPlants"/>
        </authorList>
    </citation>
    <scope>IDENTIFICATION</scope>
    <source>
        <strain evidence="4">cv. Bd21</strain>
    </source>
</reference>
<protein>
    <recommendedName>
        <fullName evidence="2">Reverse transcriptase zinc-binding domain-containing protein</fullName>
    </recommendedName>
</protein>
<dbReference type="KEGG" id="bdi:104581629"/>
<dbReference type="RefSeq" id="XP_024312333.1">
    <property type="nucleotide sequence ID" value="XM_024456565.1"/>
</dbReference>
<dbReference type="RefSeq" id="XP_010227962.1">
    <property type="nucleotide sequence ID" value="XM_010229660.3"/>
</dbReference>
<reference evidence="3 4" key="1">
    <citation type="journal article" date="2010" name="Nature">
        <title>Genome sequencing and analysis of the model grass Brachypodium distachyon.</title>
        <authorList>
            <consortium name="International Brachypodium Initiative"/>
        </authorList>
    </citation>
    <scope>NUCLEOTIDE SEQUENCE [LARGE SCALE GENOMIC DNA]</scope>
    <source>
        <strain evidence="3">Bd21</strain>
        <strain evidence="4">cv. Bd21</strain>
    </source>
</reference>
<feature type="domain" description="Reverse transcriptase zinc-binding" evidence="2">
    <location>
        <begin position="156"/>
        <end position="242"/>
    </location>
</feature>
<evidence type="ECO:0000313" key="4">
    <source>
        <dbReference type="EnsemblPlants" id="PNT76385"/>
    </source>
</evidence>
<dbReference type="RefSeq" id="XP_024312331.1">
    <property type="nucleotide sequence ID" value="XM_024456563.1"/>
</dbReference>
<reference evidence="3" key="2">
    <citation type="submission" date="2017-06" db="EMBL/GenBank/DDBJ databases">
        <title>WGS assembly of Brachypodium distachyon.</title>
        <authorList>
            <consortium name="The International Brachypodium Initiative"/>
            <person name="Lucas S."/>
            <person name="Harmon-Smith M."/>
            <person name="Lail K."/>
            <person name="Tice H."/>
            <person name="Grimwood J."/>
            <person name="Bruce D."/>
            <person name="Barry K."/>
            <person name="Shu S."/>
            <person name="Lindquist E."/>
            <person name="Wang M."/>
            <person name="Pitluck S."/>
            <person name="Vogel J.P."/>
            <person name="Garvin D.F."/>
            <person name="Mockler T.C."/>
            <person name="Schmutz J."/>
            <person name="Rokhsar D."/>
            <person name="Bevan M.W."/>
        </authorList>
    </citation>
    <scope>NUCLEOTIDE SEQUENCE</scope>
    <source>
        <strain evidence="3">Bd21</strain>
    </source>
</reference>
<evidence type="ECO:0000256" key="1">
    <source>
        <dbReference type="SAM" id="SignalP"/>
    </source>
</evidence>
<dbReference type="RefSeq" id="XP_024312330.1">
    <property type="nucleotide sequence ID" value="XM_024456562.1"/>
</dbReference>
<accession>A0A2K2DQ35</accession>
<gene>
    <name evidence="4" type="primary">LOC104581629</name>
    <name evidence="3" type="ORF">BRADI_1g47636v3</name>
</gene>
<feature type="chain" id="PRO_5044576658" description="Reverse transcriptase zinc-binding domain-containing protein" evidence="1">
    <location>
        <begin position="19"/>
        <end position="282"/>
    </location>
</feature>
<evidence type="ECO:0000259" key="2">
    <source>
        <dbReference type="Pfam" id="PF13966"/>
    </source>
</evidence>
<dbReference type="RefSeq" id="XP_024312332.1">
    <property type="nucleotide sequence ID" value="XM_024456564.1"/>
</dbReference>
<sequence>MGSRFLAVLLQCWSREFAAFCRCCFERRLHGFVRSVPKLDDGVGSFWWRDLVGLIAGYKEVARCLPGGGSTISFWKDAWDSDPFMTRFSRIFSFAINKEITLLEFHSGEDRYDLFALPLSTLTSDELQHIIAILHSAALDQTDQDLWICRLGSGAFSTKLFYQHHFPALHRRLKSTWIWKNNCLPKIKGFAWLLYRDRVNTRDMMDRRNCNRDGVLSCALCDSGSRETRDHLFFTCFSAECWLRIGVNWSPLPSEPSLPNRLHLVKAHVPVRIHREVFLSMA</sequence>
<organism evidence="3">
    <name type="scientific">Brachypodium distachyon</name>
    <name type="common">Purple false brome</name>
    <name type="synonym">Trachynia distachya</name>
    <dbReference type="NCBI Taxonomy" id="15368"/>
    <lineage>
        <taxon>Eukaryota</taxon>
        <taxon>Viridiplantae</taxon>
        <taxon>Streptophyta</taxon>
        <taxon>Embryophyta</taxon>
        <taxon>Tracheophyta</taxon>
        <taxon>Spermatophyta</taxon>
        <taxon>Magnoliopsida</taxon>
        <taxon>Liliopsida</taxon>
        <taxon>Poales</taxon>
        <taxon>Poaceae</taxon>
        <taxon>BOP clade</taxon>
        <taxon>Pooideae</taxon>
        <taxon>Stipodae</taxon>
        <taxon>Brachypodieae</taxon>
        <taxon>Brachypodium</taxon>
    </lineage>
</organism>
<feature type="signal peptide" evidence="1">
    <location>
        <begin position="1"/>
        <end position="18"/>
    </location>
</feature>
<proteinExistence type="predicted"/>
<dbReference type="Pfam" id="PF13966">
    <property type="entry name" value="zf-RVT"/>
    <property type="match status" value="1"/>
</dbReference>
<evidence type="ECO:0000313" key="3">
    <source>
        <dbReference type="EMBL" id="PNT76385.1"/>
    </source>
</evidence>
<dbReference type="EnsemblPlants" id="PNT76385">
    <property type="protein sequence ID" value="PNT76385"/>
    <property type="gene ID" value="BRADI_1g47636v3"/>
</dbReference>
<keyword evidence="5" id="KW-1185">Reference proteome</keyword>
<dbReference type="AlphaFoldDB" id="A0A2K2DQ35"/>